<name>A0A2T0LLZ5_9ACTN</name>
<protein>
    <submittedName>
        <fullName evidence="1">D-aminopeptidase-like protein</fullName>
    </submittedName>
</protein>
<dbReference type="InterPro" id="IPR007035">
    <property type="entry name" value="Peptidase_M55"/>
</dbReference>
<dbReference type="EMBL" id="PVNG01000053">
    <property type="protein sequence ID" value="PRX44061.1"/>
    <property type="molecule type" value="Genomic_DNA"/>
</dbReference>
<evidence type="ECO:0000313" key="1">
    <source>
        <dbReference type="EMBL" id="PRX44061.1"/>
    </source>
</evidence>
<dbReference type="GO" id="GO:0004177">
    <property type="term" value="F:aminopeptidase activity"/>
    <property type="evidence" value="ECO:0007669"/>
    <property type="project" value="UniProtKB-KW"/>
</dbReference>
<dbReference type="InterPro" id="IPR036177">
    <property type="entry name" value="Peptidase_M55_sf"/>
</dbReference>
<organism evidence="1 2">
    <name type="scientific">Nonomuraea fuscirosea</name>
    <dbReference type="NCBI Taxonomy" id="1291556"/>
    <lineage>
        <taxon>Bacteria</taxon>
        <taxon>Bacillati</taxon>
        <taxon>Actinomycetota</taxon>
        <taxon>Actinomycetes</taxon>
        <taxon>Streptosporangiales</taxon>
        <taxon>Streptosporangiaceae</taxon>
        <taxon>Nonomuraea</taxon>
    </lineage>
</organism>
<keyword evidence="2" id="KW-1185">Reference proteome</keyword>
<dbReference type="InterPro" id="IPR027476">
    <property type="entry name" value="DppA_N"/>
</dbReference>
<dbReference type="AlphaFoldDB" id="A0A2T0LLZ5"/>
<evidence type="ECO:0000313" key="2">
    <source>
        <dbReference type="Proteomes" id="UP000238312"/>
    </source>
</evidence>
<sequence length="63" mass="6440">MLAGLQADAHAAMFVGYHARADVGRAVLAHTMAEAKSWTCASTAPHTARSASTPLLAGSYGVL</sequence>
<dbReference type="Proteomes" id="UP000238312">
    <property type="component" value="Unassembled WGS sequence"/>
</dbReference>
<keyword evidence="1" id="KW-0031">Aminopeptidase</keyword>
<gene>
    <name evidence="1" type="ORF">B0I32_15317</name>
</gene>
<dbReference type="Gene3D" id="3.40.50.10780">
    <property type="entry name" value="Dipeptide transport protein"/>
    <property type="match status" value="1"/>
</dbReference>
<proteinExistence type="predicted"/>
<keyword evidence="1" id="KW-0645">Protease</keyword>
<keyword evidence="1" id="KW-0378">Hydrolase</keyword>
<accession>A0A2T0LLZ5</accession>
<reference evidence="1 2" key="1">
    <citation type="submission" date="2018-03" db="EMBL/GenBank/DDBJ databases">
        <title>Genomic Encyclopedia of Type Strains, Phase III (KMG-III): the genomes of soil and plant-associated and newly described type strains.</title>
        <authorList>
            <person name="Whitman W."/>
        </authorList>
    </citation>
    <scope>NUCLEOTIDE SEQUENCE [LARGE SCALE GENOMIC DNA]</scope>
    <source>
        <strain evidence="1 2">CGMCC 4.7104</strain>
    </source>
</reference>
<dbReference type="SUPFAM" id="SSF63992">
    <property type="entry name" value="Dipeptide transport protein"/>
    <property type="match status" value="1"/>
</dbReference>
<comment type="caution">
    <text evidence="1">The sequence shown here is derived from an EMBL/GenBank/DDBJ whole genome shotgun (WGS) entry which is preliminary data.</text>
</comment>
<dbReference type="Pfam" id="PF04951">
    <property type="entry name" value="Peptidase_M55"/>
    <property type="match status" value="1"/>
</dbReference>